<evidence type="ECO:0000259" key="9">
    <source>
        <dbReference type="PROSITE" id="PS50893"/>
    </source>
</evidence>
<dbReference type="AlphaFoldDB" id="A7I5D5"/>
<protein>
    <submittedName>
        <fullName evidence="10">Daunorubicin resistance ABC transporter ATPase subunit</fullName>
    </submittedName>
</protein>
<keyword evidence="5" id="KW-0067">ATP-binding</keyword>
<evidence type="ECO:0000256" key="5">
    <source>
        <dbReference type="ARBA" id="ARBA00022840"/>
    </source>
</evidence>
<dbReference type="InterPro" id="IPR017871">
    <property type="entry name" value="ABC_transporter-like_CS"/>
</dbReference>
<keyword evidence="3" id="KW-1003">Cell membrane</keyword>
<dbReference type="eggNOG" id="arCOG00194">
    <property type="taxonomic scope" value="Archaea"/>
</dbReference>
<dbReference type="PROSITE" id="PS50893">
    <property type="entry name" value="ABC_TRANSPORTER_2"/>
    <property type="match status" value="1"/>
</dbReference>
<keyword evidence="6" id="KW-1278">Translocase</keyword>
<evidence type="ECO:0000256" key="4">
    <source>
        <dbReference type="ARBA" id="ARBA00022741"/>
    </source>
</evidence>
<dbReference type="FunFam" id="3.40.50.300:FF:000589">
    <property type="entry name" value="ABC transporter, ATP-binding subunit"/>
    <property type="match status" value="1"/>
</dbReference>
<evidence type="ECO:0000256" key="8">
    <source>
        <dbReference type="ARBA" id="ARBA00049985"/>
    </source>
</evidence>
<dbReference type="HOGENOM" id="CLU_000604_1_2_2"/>
<evidence type="ECO:0000256" key="3">
    <source>
        <dbReference type="ARBA" id="ARBA00022475"/>
    </source>
</evidence>
<keyword evidence="2" id="KW-0813">Transport</keyword>
<dbReference type="Pfam" id="PF13732">
    <property type="entry name" value="DrrA1-3_C"/>
    <property type="match status" value="1"/>
</dbReference>
<proteinExistence type="inferred from homology"/>
<keyword evidence="7" id="KW-0472">Membrane</keyword>
<feature type="domain" description="ABC transporter" evidence="9">
    <location>
        <begin position="4"/>
        <end position="235"/>
    </location>
</feature>
<evidence type="ECO:0000256" key="7">
    <source>
        <dbReference type="ARBA" id="ARBA00023136"/>
    </source>
</evidence>
<dbReference type="NCBIfam" id="TIGR01188">
    <property type="entry name" value="drrA"/>
    <property type="match status" value="1"/>
</dbReference>
<dbReference type="InterPro" id="IPR027417">
    <property type="entry name" value="P-loop_NTPase"/>
</dbReference>
<evidence type="ECO:0000313" key="11">
    <source>
        <dbReference type="Proteomes" id="UP000002408"/>
    </source>
</evidence>
<dbReference type="GO" id="GO:1900753">
    <property type="term" value="P:doxorubicin transport"/>
    <property type="evidence" value="ECO:0007669"/>
    <property type="project" value="InterPro"/>
</dbReference>
<sequence>MPAVSIQNLTKTYGTLLAVDNLSLEIEEGEVFGLLGPNGAGKTTTLMMLVTLIPPTSGSASVNGFDIVTRAEQVRKSIGVVFQDPSSDETLTGYENLNLHGMLYGMPAVLREQRIEEVLALVGLTQRKDDVMKKYSGGMRRRLELARGLMHHPTILFLDEPTLGLDPQARERIWEYVKNLAEKKNITIILTTHYMEEADRLCNRIAIIDRGKVAALGSPARLKQEIGGDRVFLEGARGDGKDLLDLEFVRRAEPVSGGISLVVEDARRHLQEILSRSGPVESVDIRPVTLEDVFLHHTGREMREGSPDGNWADKAIQAGLRR</sequence>
<reference evidence="11" key="1">
    <citation type="journal article" date="2015" name="Microbiology">
        <title>Genome of Methanoregula boonei 6A8 reveals adaptations to oligotrophic peatland environments.</title>
        <authorList>
            <person name="Braeuer S."/>
            <person name="Cadillo-Quiroz H."/>
            <person name="Kyrpides N."/>
            <person name="Woyke T."/>
            <person name="Goodwin L."/>
            <person name="Detter C."/>
            <person name="Podell S."/>
            <person name="Yavitt J.B."/>
            <person name="Zinder S.H."/>
        </authorList>
    </citation>
    <scope>NUCLEOTIDE SEQUENCE [LARGE SCALE GENOMIC DNA]</scope>
    <source>
        <strain evidence="11">DSM 21154 / JCM 14090 / 6A8</strain>
    </source>
</reference>
<dbReference type="PROSITE" id="PS00211">
    <property type="entry name" value="ABC_TRANSPORTER_1"/>
    <property type="match status" value="1"/>
</dbReference>
<keyword evidence="4" id="KW-0547">Nucleotide-binding</keyword>
<evidence type="ECO:0000313" key="10">
    <source>
        <dbReference type="EMBL" id="ABS54946.1"/>
    </source>
</evidence>
<dbReference type="GO" id="GO:0043215">
    <property type="term" value="P:daunorubicin transport"/>
    <property type="evidence" value="ECO:0007669"/>
    <property type="project" value="InterPro"/>
</dbReference>
<dbReference type="InterPro" id="IPR003439">
    <property type="entry name" value="ABC_transporter-like_ATP-bd"/>
</dbReference>
<gene>
    <name evidence="10" type="ordered locus">Mboo_0427</name>
</gene>
<dbReference type="STRING" id="456442.Mboo_0427"/>
<dbReference type="Pfam" id="PF00005">
    <property type="entry name" value="ABC_tran"/>
    <property type="match status" value="1"/>
</dbReference>
<dbReference type="Gene3D" id="3.40.50.300">
    <property type="entry name" value="P-loop containing nucleotide triphosphate hydrolases"/>
    <property type="match status" value="1"/>
</dbReference>
<dbReference type="RefSeq" id="WP_011991434.1">
    <property type="nucleotide sequence ID" value="NC_009712.1"/>
</dbReference>
<dbReference type="PANTHER" id="PTHR43582:SF2">
    <property type="entry name" value="LINEARMYCIN RESISTANCE ATP-BINDING PROTEIN LNRL"/>
    <property type="match status" value="1"/>
</dbReference>
<dbReference type="KEGG" id="mbn:Mboo_0427"/>
<accession>A7I5D5</accession>
<dbReference type="SMART" id="SM00382">
    <property type="entry name" value="AAA"/>
    <property type="match status" value="1"/>
</dbReference>
<dbReference type="EMBL" id="CP000780">
    <property type="protein sequence ID" value="ABS54946.1"/>
    <property type="molecule type" value="Genomic_DNA"/>
</dbReference>
<dbReference type="InterPro" id="IPR003593">
    <property type="entry name" value="AAA+_ATPase"/>
</dbReference>
<comment type="subcellular location">
    <subcellularLocation>
        <location evidence="1">Cell membrane</location>
        <topology evidence="1">Peripheral membrane protein</topology>
        <orientation evidence="1">Cytoplasmic side</orientation>
    </subcellularLocation>
</comment>
<keyword evidence="11" id="KW-1185">Reference proteome</keyword>
<evidence type="ECO:0000256" key="1">
    <source>
        <dbReference type="ARBA" id="ARBA00004413"/>
    </source>
</evidence>
<evidence type="ECO:0000256" key="6">
    <source>
        <dbReference type="ARBA" id="ARBA00022967"/>
    </source>
</evidence>
<dbReference type="GeneID" id="5410148"/>
<comment type="similarity">
    <text evidence="8">Belongs to the ABC transporter superfamily. Drug exporter-1 (DrugE1) (TC 3.A.1.105) family.</text>
</comment>
<dbReference type="GO" id="GO:0016887">
    <property type="term" value="F:ATP hydrolysis activity"/>
    <property type="evidence" value="ECO:0007669"/>
    <property type="project" value="InterPro"/>
</dbReference>
<dbReference type="InterPro" id="IPR005894">
    <property type="entry name" value="DrrA"/>
</dbReference>
<dbReference type="OrthoDB" id="31298at2157"/>
<dbReference type="SUPFAM" id="SSF52540">
    <property type="entry name" value="P-loop containing nucleoside triphosphate hydrolases"/>
    <property type="match status" value="1"/>
</dbReference>
<dbReference type="InterPro" id="IPR025302">
    <property type="entry name" value="DrrA1/2-like_C"/>
</dbReference>
<organism evidence="10 11">
    <name type="scientific">Methanoregula boonei (strain DSM 21154 / JCM 14090 / 6A8)</name>
    <dbReference type="NCBI Taxonomy" id="456442"/>
    <lineage>
        <taxon>Archaea</taxon>
        <taxon>Methanobacteriati</taxon>
        <taxon>Methanobacteriota</taxon>
        <taxon>Stenosarchaea group</taxon>
        <taxon>Methanomicrobia</taxon>
        <taxon>Methanomicrobiales</taxon>
        <taxon>Methanoregulaceae</taxon>
        <taxon>Methanoregula</taxon>
    </lineage>
</organism>
<dbReference type="PANTHER" id="PTHR43582">
    <property type="entry name" value="LINEARMYCIN RESISTANCE ATP-BINDING PROTEIN LNRL"/>
    <property type="match status" value="1"/>
</dbReference>
<name>A7I5D5_METB6</name>
<dbReference type="GO" id="GO:0005886">
    <property type="term" value="C:plasma membrane"/>
    <property type="evidence" value="ECO:0007669"/>
    <property type="project" value="UniProtKB-SubCell"/>
</dbReference>
<evidence type="ECO:0000256" key="2">
    <source>
        <dbReference type="ARBA" id="ARBA00022448"/>
    </source>
</evidence>
<dbReference type="Proteomes" id="UP000002408">
    <property type="component" value="Chromosome"/>
</dbReference>
<dbReference type="GO" id="GO:0005524">
    <property type="term" value="F:ATP binding"/>
    <property type="evidence" value="ECO:0007669"/>
    <property type="project" value="UniProtKB-KW"/>
</dbReference>